<dbReference type="Gene3D" id="3.50.50.60">
    <property type="entry name" value="FAD/NAD(P)-binding domain"/>
    <property type="match status" value="1"/>
</dbReference>
<keyword evidence="3" id="KW-1185">Reference proteome</keyword>
<dbReference type="Proteomes" id="UP000011135">
    <property type="component" value="Unassembled WGS sequence"/>
</dbReference>
<sequence>MFTKSIWNAYADTTSFPSLDGDISADVVIIGGGITGISAAHRLSAKIRSVVVIEEMKVGGGTSSHSTGNLYVTIDQGLSHLRSKYNDKTVSKVIKARGEALNAMGENVKRYNIDCDFKRCTWYLYSANQSNDKKIEKEVELAGDIKLGIVGEDVTLPYPVSKIISLPEQAQINPMRYVQGLAKAIHSENCRIYENTRATKIEDRDNDCVVHTPKGKINAKHVIHATHTPKGFMFVQTLLGPYREYGVACKLTERIRYDGIYWGYYDDGEKYSTRVYERDDEQLLLVVGKPHKVGQAEDNQAHIRALEKFAKEHFPVADVIYRWGGQHYRPADLLPFIGRKSKHSNIFIATGLLDRWPCLWHTGRNAHQRYHNRGRKPMDRTV</sequence>
<dbReference type="Pfam" id="PF01266">
    <property type="entry name" value="DAO"/>
    <property type="match status" value="1"/>
</dbReference>
<dbReference type="GO" id="GO:0005737">
    <property type="term" value="C:cytoplasm"/>
    <property type="evidence" value="ECO:0007669"/>
    <property type="project" value="TreeGrafter"/>
</dbReference>
<reference evidence="2 3" key="1">
    <citation type="submission" date="2012-12" db="EMBL/GenBank/DDBJ databases">
        <title>Genome assembly of Fulvivirga imtechensis AK7.</title>
        <authorList>
            <person name="Nupur N."/>
            <person name="Khatri I."/>
            <person name="Kumar R."/>
            <person name="Subramanian S."/>
            <person name="Pinnaka A."/>
        </authorList>
    </citation>
    <scope>NUCLEOTIDE SEQUENCE [LARGE SCALE GENOMIC DNA]</scope>
    <source>
        <strain evidence="2 3">AK7</strain>
    </source>
</reference>
<accession>L8JHS3</accession>
<protein>
    <submittedName>
        <fullName evidence="2">FAD dependent oxidoreductase</fullName>
    </submittedName>
</protein>
<comment type="caution">
    <text evidence="2">The sequence shown here is derived from an EMBL/GenBank/DDBJ whole genome shotgun (WGS) entry which is preliminary data.</text>
</comment>
<gene>
    <name evidence="2" type="ORF">C900_00464</name>
</gene>
<name>L8JHS3_9BACT</name>
<proteinExistence type="predicted"/>
<feature type="domain" description="FAD dependent oxidoreductase" evidence="1">
    <location>
        <begin position="26"/>
        <end position="352"/>
    </location>
</feature>
<dbReference type="SUPFAM" id="SSF51905">
    <property type="entry name" value="FAD/NAD(P)-binding domain"/>
    <property type="match status" value="1"/>
</dbReference>
<dbReference type="OrthoDB" id="9767869at2"/>
<evidence type="ECO:0000313" key="3">
    <source>
        <dbReference type="Proteomes" id="UP000011135"/>
    </source>
</evidence>
<dbReference type="EMBL" id="AMZN01000117">
    <property type="protein sequence ID" value="ELR68365.1"/>
    <property type="molecule type" value="Genomic_DNA"/>
</dbReference>
<dbReference type="AlphaFoldDB" id="L8JHS3"/>
<dbReference type="InterPro" id="IPR006076">
    <property type="entry name" value="FAD-dep_OxRdtase"/>
</dbReference>
<dbReference type="PANTHER" id="PTHR13847">
    <property type="entry name" value="SARCOSINE DEHYDROGENASE-RELATED"/>
    <property type="match status" value="1"/>
</dbReference>
<dbReference type="eggNOG" id="COG0665">
    <property type="taxonomic scope" value="Bacteria"/>
</dbReference>
<dbReference type="RefSeq" id="WP_009583383.1">
    <property type="nucleotide sequence ID" value="NZ_AMZN01000117.1"/>
</dbReference>
<dbReference type="InterPro" id="IPR036188">
    <property type="entry name" value="FAD/NAD-bd_sf"/>
</dbReference>
<dbReference type="Gene3D" id="3.30.9.10">
    <property type="entry name" value="D-Amino Acid Oxidase, subunit A, domain 2"/>
    <property type="match status" value="1"/>
</dbReference>
<organism evidence="2 3">
    <name type="scientific">Fulvivirga imtechensis AK7</name>
    <dbReference type="NCBI Taxonomy" id="1237149"/>
    <lineage>
        <taxon>Bacteria</taxon>
        <taxon>Pseudomonadati</taxon>
        <taxon>Bacteroidota</taxon>
        <taxon>Cytophagia</taxon>
        <taxon>Cytophagales</taxon>
        <taxon>Fulvivirgaceae</taxon>
        <taxon>Fulvivirga</taxon>
    </lineage>
</organism>
<evidence type="ECO:0000313" key="2">
    <source>
        <dbReference type="EMBL" id="ELR68365.1"/>
    </source>
</evidence>
<evidence type="ECO:0000259" key="1">
    <source>
        <dbReference type="Pfam" id="PF01266"/>
    </source>
</evidence>
<dbReference type="STRING" id="1237149.C900_00464"/>